<proteinExistence type="predicted"/>
<evidence type="ECO:0000313" key="3">
    <source>
        <dbReference type="Proteomes" id="UP000030661"/>
    </source>
</evidence>
<reference evidence="2 3" key="1">
    <citation type="journal article" date="2015" name="PeerJ">
        <title>First genomic representation of candidate bacterial phylum KSB3 points to enhanced environmental sensing as a trigger of wastewater bulking.</title>
        <authorList>
            <person name="Sekiguchi Y."/>
            <person name="Ohashi A."/>
            <person name="Parks D.H."/>
            <person name="Yamauchi T."/>
            <person name="Tyson G.W."/>
            <person name="Hugenholtz P."/>
        </authorList>
    </citation>
    <scope>NUCLEOTIDE SEQUENCE [LARGE SCALE GENOMIC DNA]</scope>
</reference>
<gene>
    <name evidence="2" type="ORF">U27_01236</name>
</gene>
<dbReference type="AlphaFoldDB" id="A0A081C9T1"/>
<protein>
    <submittedName>
        <fullName evidence="2">Predicted metal-sulfur cluster biosynthetic enzyme</fullName>
    </submittedName>
</protein>
<evidence type="ECO:0000313" key="2">
    <source>
        <dbReference type="EMBL" id="GAK61336.1"/>
    </source>
</evidence>
<dbReference type="HOGENOM" id="CLU_163804_0_0_0"/>
<sequence>MVTQEQVVEALRTVKDPETEMNIVELFLVNDVQIEEEGKRIVVDMGFQRKNPDCKACVTLAWYIQGKIIKKIEQVVGQLPGVETVDVLSN</sequence>
<feature type="domain" description="MIP18 family-like" evidence="1">
    <location>
        <begin position="5"/>
        <end position="87"/>
    </location>
</feature>
<organism evidence="2 3">
    <name type="scientific">Vecturithrix granuli</name>
    <dbReference type="NCBI Taxonomy" id="1499967"/>
    <lineage>
        <taxon>Bacteria</taxon>
        <taxon>Candidatus Moduliflexota</taxon>
        <taxon>Candidatus Vecturitrichia</taxon>
        <taxon>Candidatus Vecturitrichales</taxon>
        <taxon>Candidatus Vecturitrichaceae</taxon>
        <taxon>Candidatus Vecturithrix</taxon>
    </lineage>
</organism>
<accession>A0A081C9T1</accession>
<dbReference type="InterPro" id="IPR034904">
    <property type="entry name" value="FSCA_dom_sf"/>
</dbReference>
<keyword evidence="3" id="KW-1185">Reference proteome</keyword>
<dbReference type="InterPro" id="IPR002744">
    <property type="entry name" value="MIP18-like"/>
</dbReference>
<dbReference type="SUPFAM" id="SSF117916">
    <property type="entry name" value="Fe-S cluster assembly (FSCA) domain-like"/>
    <property type="match status" value="1"/>
</dbReference>
<dbReference type="Pfam" id="PF01883">
    <property type="entry name" value="FeS_assembly_P"/>
    <property type="match status" value="1"/>
</dbReference>
<dbReference type="Proteomes" id="UP000030661">
    <property type="component" value="Unassembled WGS sequence"/>
</dbReference>
<dbReference type="EMBL" id="DF820478">
    <property type="protein sequence ID" value="GAK61336.1"/>
    <property type="molecule type" value="Genomic_DNA"/>
</dbReference>
<evidence type="ECO:0000259" key="1">
    <source>
        <dbReference type="Pfam" id="PF01883"/>
    </source>
</evidence>
<dbReference type="Gene3D" id="3.30.300.130">
    <property type="entry name" value="Fe-S cluster assembly (FSCA)"/>
    <property type="match status" value="1"/>
</dbReference>
<name>A0A081C9T1_VECG1</name>
<dbReference type="STRING" id="1499967.U27_01236"/>